<name>A0AAV4NVQ0_CAEEX</name>
<keyword evidence="1" id="KW-0732">Signal</keyword>
<evidence type="ECO:0000313" key="2">
    <source>
        <dbReference type="EMBL" id="GIX88975.1"/>
    </source>
</evidence>
<accession>A0AAV4NVQ0</accession>
<keyword evidence="3" id="KW-1185">Reference proteome</keyword>
<dbReference type="EMBL" id="BPLR01003811">
    <property type="protein sequence ID" value="GIX88975.1"/>
    <property type="molecule type" value="Genomic_DNA"/>
</dbReference>
<evidence type="ECO:0000313" key="3">
    <source>
        <dbReference type="Proteomes" id="UP001054945"/>
    </source>
</evidence>
<proteinExistence type="predicted"/>
<comment type="caution">
    <text evidence="2">The sequence shown here is derived from an EMBL/GenBank/DDBJ whole genome shotgun (WGS) entry which is preliminary data.</text>
</comment>
<organism evidence="2 3">
    <name type="scientific">Caerostris extrusa</name>
    <name type="common">Bark spider</name>
    <name type="synonym">Caerostris bankana</name>
    <dbReference type="NCBI Taxonomy" id="172846"/>
    <lineage>
        <taxon>Eukaryota</taxon>
        <taxon>Metazoa</taxon>
        <taxon>Ecdysozoa</taxon>
        <taxon>Arthropoda</taxon>
        <taxon>Chelicerata</taxon>
        <taxon>Arachnida</taxon>
        <taxon>Araneae</taxon>
        <taxon>Araneomorphae</taxon>
        <taxon>Entelegynae</taxon>
        <taxon>Araneoidea</taxon>
        <taxon>Araneidae</taxon>
        <taxon>Caerostris</taxon>
    </lineage>
</organism>
<feature type="chain" id="PRO_5043752756" evidence="1">
    <location>
        <begin position="16"/>
        <end position="120"/>
    </location>
</feature>
<dbReference type="SUPFAM" id="SSF57277">
    <property type="entry name" value="Granulin repeat"/>
    <property type="match status" value="1"/>
</dbReference>
<gene>
    <name evidence="2" type="ORF">CEXT_439011</name>
</gene>
<dbReference type="AlphaFoldDB" id="A0AAV4NVQ0"/>
<feature type="signal peptide" evidence="1">
    <location>
        <begin position="1"/>
        <end position="15"/>
    </location>
</feature>
<dbReference type="Proteomes" id="UP001054945">
    <property type="component" value="Unassembled WGS sequence"/>
</dbReference>
<protein>
    <submittedName>
        <fullName evidence="2">Uncharacterized protein</fullName>
    </submittedName>
</protein>
<reference evidence="2 3" key="1">
    <citation type="submission" date="2021-06" db="EMBL/GenBank/DDBJ databases">
        <title>Caerostris extrusa draft genome.</title>
        <authorList>
            <person name="Kono N."/>
            <person name="Arakawa K."/>
        </authorList>
    </citation>
    <scope>NUCLEOTIDE SEQUENCE [LARGE SCALE GENOMIC DNA]</scope>
</reference>
<evidence type="ECO:0000256" key="1">
    <source>
        <dbReference type="SAM" id="SignalP"/>
    </source>
</evidence>
<sequence length="120" mass="13196">MFFVVLLVGFSSALPSPMMSDEPGVPLPEYRVLSQKLNETGIEMCEDMLHLCPATADCCKKDDGKWDCCPKQAAIGDLNKPVKSSSDFLTGKARIDTLQSKLNYHYIYADVGYGNPQTGK</sequence>